<dbReference type="SUPFAM" id="SSF53335">
    <property type="entry name" value="S-adenosyl-L-methionine-dependent methyltransferases"/>
    <property type="match status" value="1"/>
</dbReference>
<sequence>MGKPKHMTNKQNPFAKKKRNNKQKSNEPPARRDKPYESIVLANESFEAYYKHQQICNSDAEWEQFLAHMRRNLPVTFRITGSKAQAALLLKLIKEDFFEEYFRAVKELRNEEEDAHVEPPRCLGWYPREMAWQLELSRKDIRRSEPLFRLHNFLISETNSGYISRQEAVSMIPPLVLGVQPHHKVLDMCAAPGSKTAQLIESLHAGDGTTIPPGFVMANDVDNNRCYMLVHQTKRLNSPCFLVTNGDSSTFPSMQYTKDGAVCPLKFDRVLCDVPCSGDGTLRKNADIWNKWNLAQACNLHGLQYRILKRGSELLEVGGKLVYSTCSLNPLENEAVLHHLLQESEGSLEIVECSELLPTLKHSPGMSYWEPASKDLKYYKTFDEVPESQRTVLRPGMFPPSKEDAVGKYHLDRCLRILPHQQNTGGFFVALLEKKKPLPWETTVVASGDGQEVSETPIVEPPPKKAKYMRGFKEDPFVFFDDKEEVFDSLNKFFQLREDFEPRNLLTRCKVGKKKNVYFCSSIVRDIVQLNEKRIKIINLGVKSFVRCATRNIECDFRLASEGLANVNPFIGSQRRVMVQKQDLIELLSCTDPTKPPEISSLTAETQNNLQNVASGSCVLECMVDDVKLATVGWKGAMSLRAYVDQYDTMHMLRLLGGDLSKFEKNKFQDKRAAEAAEEDGDQNENDGAVDDDSNPAPESNE</sequence>
<feature type="binding site" evidence="11">
    <location>
        <position position="273"/>
    </location>
    <ligand>
        <name>S-adenosyl-L-methionine</name>
        <dbReference type="ChEBI" id="CHEBI:59789"/>
    </ligand>
</feature>
<dbReference type="STRING" id="69004.A0A182QHG6"/>
<dbReference type="InterPro" id="IPR057285">
    <property type="entry name" value="Pre-PUA_NSUN2"/>
</dbReference>
<feature type="binding site" evidence="11">
    <location>
        <begin position="189"/>
        <end position="195"/>
    </location>
    <ligand>
        <name>S-adenosyl-L-methionine</name>
        <dbReference type="ChEBI" id="CHEBI:59789"/>
    </ligand>
</feature>
<dbReference type="GO" id="GO:0005737">
    <property type="term" value="C:cytoplasm"/>
    <property type="evidence" value="ECO:0007669"/>
    <property type="project" value="TreeGrafter"/>
</dbReference>
<evidence type="ECO:0000256" key="2">
    <source>
        <dbReference type="ARBA" id="ARBA00007494"/>
    </source>
</evidence>
<dbReference type="GO" id="GO:0030488">
    <property type="term" value="P:tRNA methylation"/>
    <property type="evidence" value="ECO:0007669"/>
    <property type="project" value="TreeGrafter"/>
</dbReference>
<dbReference type="Pfam" id="PF25376">
    <property type="entry name" value="Pre-PUA_NSUN2"/>
    <property type="match status" value="1"/>
</dbReference>
<accession>A0A182QHG6</accession>
<feature type="binding site" evidence="11">
    <location>
        <position position="247"/>
    </location>
    <ligand>
        <name>S-adenosyl-L-methionine</name>
        <dbReference type="ChEBI" id="CHEBI:59789"/>
    </ligand>
</feature>
<evidence type="ECO:0000256" key="3">
    <source>
        <dbReference type="ARBA" id="ARBA00012629"/>
    </source>
</evidence>
<evidence type="ECO:0000256" key="6">
    <source>
        <dbReference type="ARBA" id="ARBA00022679"/>
    </source>
</evidence>
<name>A0A182QHG6_9DIPT</name>
<protein>
    <recommendedName>
        <fullName evidence="3">tRNA (cytosine(34)-C(5))-methyltransferase</fullName>
        <ecNumber evidence="3">2.1.1.203</ecNumber>
    </recommendedName>
</protein>
<dbReference type="Gene3D" id="3.40.50.150">
    <property type="entry name" value="Vaccinia Virus protein VP39"/>
    <property type="match status" value="1"/>
</dbReference>
<dbReference type="PROSITE" id="PS01153">
    <property type="entry name" value="NOL1_NOP2_SUN"/>
    <property type="match status" value="1"/>
</dbReference>
<dbReference type="PANTHER" id="PTHR22808:SF1">
    <property type="entry name" value="RNA CYTOSINE-C(5)-METHYLTRANSFERASE NSUN2-RELATED"/>
    <property type="match status" value="1"/>
</dbReference>
<dbReference type="Pfam" id="PF25378">
    <property type="entry name" value="PUA_NSUN2"/>
    <property type="match status" value="1"/>
</dbReference>
<dbReference type="InterPro" id="IPR018314">
    <property type="entry name" value="RsmB/NOL1/NOP2-like_CS"/>
</dbReference>
<keyword evidence="4" id="KW-0820">tRNA-binding</keyword>
<feature type="region of interest" description="Disordered" evidence="12">
    <location>
        <begin position="1"/>
        <end position="36"/>
    </location>
</feature>
<keyword evidence="7 11" id="KW-0949">S-adenosyl-L-methionine</keyword>
<keyword evidence="9 11" id="KW-0694">RNA-binding</keyword>
<dbReference type="EnsemblMetazoa" id="AFAF010260-RA">
    <property type="protein sequence ID" value="AFAF010260-PA"/>
    <property type="gene ID" value="AFAF010260"/>
</dbReference>
<dbReference type="Pfam" id="PF01189">
    <property type="entry name" value="Methyltr_RsmB-F"/>
    <property type="match status" value="1"/>
</dbReference>
<dbReference type="GO" id="GO:0016428">
    <property type="term" value="F:tRNA (cytidine-5-)-methyltransferase activity"/>
    <property type="evidence" value="ECO:0007669"/>
    <property type="project" value="InterPro"/>
</dbReference>
<dbReference type="InterPro" id="IPR049560">
    <property type="entry name" value="MeTrfase_RsmB-F_NOP2_cat"/>
</dbReference>
<keyword evidence="6 11" id="KW-0808">Transferase</keyword>
<dbReference type="EMBL" id="AXCN02000010">
    <property type="status" value="NOT_ANNOTATED_CDS"/>
    <property type="molecule type" value="Genomic_DNA"/>
</dbReference>
<evidence type="ECO:0000256" key="8">
    <source>
        <dbReference type="ARBA" id="ARBA00022694"/>
    </source>
</evidence>
<evidence type="ECO:0000259" key="13">
    <source>
        <dbReference type="PROSITE" id="PS51686"/>
    </source>
</evidence>
<evidence type="ECO:0000256" key="1">
    <source>
        <dbReference type="ARBA" id="ARBA00004123"/>
    </source>
</evidence>
<dbReference type="PANTHER" id="PTHR22808">
    <property type="entry name" value="NCL1 YEAST -RELATED NOL1/NOP2/FMU SUN DOMAIN-CONTAINING"/>
    <property type="match status" value="1"/>
</dbReference>
<reference evidence="14" key="2">
    <citation type="submission" date="2020-05" db="UniProtKB">
        <authorList>
            <consortium name="EnsemblMetazoa"/>
        </authorList>
    </citation>
    <scope>IDENTIFICATION</scope>
    <source>
        <strain evidence="14">FAR1</strain>
    </source>
</reference>
<dbReference type="InterPro" id="IPR023267">
    <property type="entry name" value="RCMT"/>
</dbReference>
<dbReference type="VEuPathDB" id="VectorBase:AFAF010260"/>
<keyword evidence="10" id="KW-0539">Nucleus</keyword>
<dbReference type="InterPro" id="IPR001678">
    <property type="entry name" value="MeTrfase_RsmB-F_NOP2_dom"/>
</dbReference>
<feature type="compositionally biased region" description="Acidic residues" evidence="12">
    <location>
        <begin position="676"/>
        <end position="694"/>
    </location>
</feature>
<evidence type="ECO:0000256" key="4">
    <source>
        <dbReference type="ARBA" id="ARBA00022555"/>
    </source>
</evidence>
<evidence type="ECO:0000313" key="14">
    <source>
        <dbReference type="EnsemblMetazoa" id="AFAF010260-PA"/>
    </source>
</evidence>
<proteinExistence type="inferred from homology"/>
<evidence type="ECO:0000256" key="11">
    <source>
        <dbReference type="PROSITE-ProRule" id="PRU01023"/>
    </source>
</evidence>
<evidence type="ECO:0000256" key="12">
    <source>
        <dbReference type="SAM" id="MobiDB-lite"/>
    </source>
</evidence>
<dbReference type="GO" id="GO:0000049">
    <property type="term" value="F:tRNA binding"/>
    <property type="evidence" value="ECO:0007669"/>
    <property type="project" value="UniProtKB-KW"/>
</dbReference>
<reference evidence="15" key="1">
    <citation type="submission" date="2014-01" db="EMBL/GenBank/DDBJ databases">
        <title>The Genome Sequence of Anopheles farauti FAR1 (V2).</title>
        <authorList>
            <consortium name="The Broad Institute Genomics Platform"/>
            <person name="Neafsey D.E."/>
            <person name="Besansky N."/>
            <person name="Howell P."/>
            <person name="Walton C."/>
            <person name="Young S.K."/>
            <person name="Zeng Q."/>
            <person name="Gargeya S."/>
            <person name="Fitzgerald M."/>
            <person name="Haas B."/>
            <person name="Abouelleil A."/>
            <person name="Allen A.W."/>
            <person name="Alvarado L."/>
            <person name="Arachchi H.M."/>
            <person name="Berlin A.M."/>
            <person name="Chapman S.B."/>
            <person name="Gainer-Dewar J."/>
            <person name="Goldberg J."/>
            <person name="Griggs A."/>
            <person name="Gujja S."/>
            <person name="Hansen M."/>
            <person name="Howarth C."/>
            <person name="Imamovic A."/>
            <person name="Ireland A."/>
            <person name="Larimer J."/>
            <person name="McCowan C."/>
            <person name="Murphy C."/>
            <person name="Pearson M."/>
            <person name="Poon T.W."/>
            <person name="Priest M."/>
            <person name="Roberts A."/>
            <person name="Saif S."/>
            <person name="Shea T."/>
            <person name="Sisk P."/>
            <person name="Sykes S."/>
            <person name="Wortman J."/>
            <person name="Nusbaum C."/>
            <person name="Birren B."/>
        </authorList>
    </citation>
    <scope>NUCLEOTIDE SEQUENCE [LARGE SCALE GENOMIC DNA]</scope>
    <source>
        <strain evidence="15">FAR1</strain>
    </source>
</reference>
<feature type="binding site" evidence="11">
    <location>
        <position position="220"/>
    </location>
    <ligand>
        <name>S-adenosyl-L-methionine</name>
        <dbReference type="ChEBI" id="CHEBI:59789"/>
    </ligand>
</feature>
<feature type="domain" description="SAM-dependent MTase RsmB/NOP-type" evidence="13">
    <location>
        <begin position="65"/>
        <end position="435"/>
    </location>
</feature>
<comment type="subcellular location">
    <subcellularLocation>
        <location evidence="1">Nucleus</location>
    </subcellularLocation>
</comment>
<comment type="similarity">
    <text evidence="2 11">Belongs to the class I-like SAM-binding methyltransferase superfamily. RsmB/NOP family.</text>
</comment>
<dbReference type="PRINTS" id="PR02011">
    <property type="entry name" value="RCMTNCL1"/>
</dbReference>
<dbReference type="GO" id="GO:0005634">
    <property type="term" value="C:nucleus"/>
    <property type="evidence" value="ECO:0007669"/>
    <property type="project" value="UniProtKB-SubCell"/>
</dbReference>
<feature type="region of interest" description="Disordered" evidence="12">
    <location>
        <begin position="668"/>
        <end position="702"/>
    </location>
</feature>
<dbReference type="InterPro" id="IPR029063">
    <property type="entry name" value="SAM-dependent_MTases_sf"/>
</dbReference>
<dbReference type="AlphaFoldDB" id="A0A182QHG6"/>
<evidence type="ECO:0000256" key="7">
    <source>
        <dbReference type="ARBA" id="ARBA00022691"/>
    </source>
</evidence>
<feature type="active site" description="Nucleophile" evidence="11">
    <location>
        <position position="326"/>
    </location>
</feature>
<evidence type="ECO:0000256" key="9">
    <source>
        <dbReference type="ARBA" id="ARBA00022884"/>
    </source>
</evidence>
<organism evidence="14 15">
    <name type="scientific">Anopheles farauti</name>
    <dbReference type="NCBI Taxonomy" id="69004"/>
    <lineage>
        <taxon>Eukaryota</taxon>
        <taxon>Metazoa</taxon>
        <taxon>Ecdysozoa</taxon>
        <taxon>Arthropoda</taxon>
        <taxon>Hexapoda</taxon>
        <taxon>Insecta</taxon>
        <taxon>Pterygota</taxon>
        <taxon>Neoptera</taxon>
        <taxon>Endopterygota</taxon>
        <taxon>Diptera</taxon>
        <taxon>Nematocera</taxon>
        <taxon>Culicoidea</taxon>
        <taxon>Culicidae</taxon>
        <taxon>Anophelinae</taxon>
        <taxon>Anopheles</taxon>
    </lineage>
</organism>
<evidence type="ECO:0000256" key="5">
    <source>
        <dbReference type="ARBA" id="ARBA00022603"/>
    </source>
</evidence>
<evidence type="ECO:0000256" key="10">
    <source>
        <dbReference type="ARBA" id="ARBA00023242"/>
    </source>
</evidence>
<keyword evidence="8" id="KW-0819">tRNA processing</keyword>
<keyword evidence="5 11" id="KW-0489">Methyltransferase</keyword>
<evidence type="ECO:0000313" key="15">
    <source>
        <dbReference type="Proteomes" id="UP000075886"/>
    </source>
</evidence>
<keyword evidence="15" id="KW-1185">Reference proteome</keyword>
<dbReference type="EC" id="2.1.1.203" evidence="3"/>
<dbReference type="InterPro" id="IPR023270">
    <property type="entry name" value="RCMT_NCL1"/>
</dbReference>
<dbReference type="PRINTS" id="PR02008">
    <property type="entry name" value="RCMTFAMILY"/>
</dbReference>
<dbReference type="PROSITE" id="PS51686">
    <property type="entry name" value="SAM_MT_RSMB_NOP"/>
    <property type="match status" value="1"/>
</dbReference>
<dbReference type="InterPro" id="IPR057286">
    <property type="entry name" value="PUA_NSUN2"/>
</dbReference>
<dbReference type="Proteomes" id="UP000075886">
    <property type="component" value="Unassembled WGS sequence"/>
</dbReference>